<comment type="caution">
    <text evidence="1">The sequence shown here is derived from an EMBL/GenBank/DDBJ whole genome shotgun (WGS) entry which is preliminary data.</text>
</comment>
<gene>
    <name evidence="1" type="ORF">BV25DRAFT_244511</name>
</gene>
<sequence length="94" mass="10615">MKSSRQRRLGSRVLIVILFLQVYALDLSGLAELENRTEQDPRSTRPAGLTLRRTGDNMPTWIEPKALTQRGYLIAHVSESKNLGVENHNSGKRT</sequence>
<protein>
    <submittedName>
        <fullName evidence="1">Uncharacterized protein</fullName>
    </submittedName>
</protein>
<evidence type="ECO:0000313" key="2">
    <source>
        <dbReference type="Proteomes" id="UP000814140"/>
    </source>
</evidence>
<reference evidence="1" key="2">
    <citation type="journal article" date="2022" name="New Phytol.">
        <title>Evolutionary transition to the ectomycorrhizal habit in the genomes of a hyperdiverse lineage of mushroom-forming fungi.</title>
        <authorList>
            <person name="Looney B."/>
            <person name="Miyauchi S."/>
            <person name="Morin E."/>
            <person name="Drula E."/>
            <person name="Courty P.E."/>
            <person name="Kohler A."/>
            <person name="Kuo A."/>
            <person name="LaButti K."/>
            <person name="Pangilinan J."/>
            <person name="Lipzen A."/>
            <person name="Riley R."/>
            <person name="Andreopoulos W."/>
            <person name="He G."/>
            <person name="Johnson J."/>
            <person name="Nolan M."/>
            <person name="Tritt A."/>
            <person name="Barry K.W."/>
            <person name="Grigoriev I.V."/>
            <person name="Nagy L.G."/>
            <person name="Hibbett D."/>
            <person name="Henrissat B."/>
            <person name="Matheny P.B."/>
            <person name="Labbe J."/>
            <person name="Martin F.M."/>
        </authorList>
    </citation>
    <scope>NUCLEOTIDE SEQUENCE</scope>
    <source>
        <strain evidence="1">HHB10654</strain>
    </source>
</reference>
<evidence type="ECO:0000313" key="1">
    <source>
        <dbReference type="EMBL" id="KAI0064507.1"/>
    </source>
</evidence>
<accession>A0ACB8T7P5</accession>
<organism evidence="1 2">
    <name type="scientific">Artomyces pyxidatus</name>
    <dbReference type="NCBI Taxonomy" id="48021"/>
    <lineage>
        <taxon>Eukaryota</taxon>
        <taxon>Fungi</taxon>
        <taxon>Dikarya</taxon>
        <taxon>Basidiomycota</taxon>
        <taxon>Agaricomycotina</taxon>
        <taxon>Agaricomycetes</taxon>
        <taxon>Russulales</taxon>
        <taxon>Auriscalpiaceae</taxon>
        <taxon>Artomyces</taxon>
    </lineage>
</organism>
<keyword evidence="2" id="KW-1185">Reference proteome</keyword>
<dbReference type="Proteomes" id="UP000814140">
    <property type="component" value="Unassembled WGS sequence"/>
</dbReference>
<name>A0ACB8T7P5_9AGAM</name>
<reference evidence="1" key="1">
    <citation type="submission" date="2021-03" db="EMBL/GenBank/DDBJ databases">
        <authorList>
            <consortium name="DOE Joint Genome Institute"/>
            <person name="Ahrendt S."/>
            <person name="Looney B.P."/>
            <person name="Miyauchi S."/>
            <person name="Morin E."/>
            <person name="Drula E."/>
            <person name="Courty P.E."/>
            <person name="Chicoki N."/>
            <person name="Fauchery L."/>
            <person name="Kohler A."/>
            <person name="Kuo A."/>
            <person name="Labutti K."/>
            <person name="Pangilinan J."/>
            <person name="Lipzen A."/>
            <person name="Riley R."/>
            <person name="Andreopoulos W."/>
            <person name="He G."/>
            <person name="Johnson J."/>
            <person name="Barry K.W."/>
            <person name="Grigoriev I.V."/>
            <person name="Nagy L."/>
            <person name="Hibbett D."/>
            <person name="Henrissat B."/>
            <person name="Matheny P.B."/>
            <person name="Labbe J."/>
            <person name="Martin F."/>
        </authorList>
    </citation>
    <scope>NUCLEOTIDE SEQUENCE</scope>
    <source>
        <strain evidence="1">HHB10654</strain>
    </source>
</reference>
<dbReference type="EMBL" id="MU277198">
    <property type="protein sequence ID" value="KAI0064507.1"/>
    <property type="molecule type" value="Genomic_DNA"/>
</dbReference>
<proteinExistence type="predicted"/>